<evidence type="ECO:0008006" key="6">
    <source>
        <dbReference type="Google" id="ProtNLM"/>
    </source>
</evidence>
<dbReference type="PANTHER" id="PTHR31005">
    <property type="entry name" value="DUF4139 DOMAIN-CONTAINING PROTEIN"/>
    <property type="match status" value="1"/>
</dbReference>
<dbReference type="PANTHER" id="PTHR31005:SF8">
    <property type="entry name" value="DUF4139 DOMAIN-CONTAINING PROTEIN"/>
    <property type="match status" value="1"/>
</dbReference>
<evidence type="ECO:0000256" key="1">
    <source>
        <dbReference type="SAM" id="MobiDB-lite"/>
    </source>
</evidence>
<feature type="compositionally biased region" description="Low complexity" evidence="1">
    <location>
        <begin position="302"/>
        <end position="315"/>
    </location>
</feature>
<dbReference type="OrthoDB" id="10068793at2759"/>
<dbReference type="Pfam" id="PF13598">
    <property type="entry name" value="DUF4139"/>
    <property type="match status" value="1"/>
</dbReference>
<feature type="region of interest" description="Disordered" evidence="1">
    <location>
        <begin position="354"/>
        <end position="407"/>
    </location>
</feature>
<comment type="caution">
    <text evidence="4">The sequence shown here is derived from an EMBL/GenBank/DDBJ whole genome shotgun (WGS) entry which is preliminary data.</text>
</comment>
<feature type="domain" description="DUF4140" evidence="3">
    <location>
        <begin position="17"/>
        <end position="111"/>
    </location>
</feature>
<dbReference type="Proteomes" id="UP000283269">
    <property type="component" value="Unassembled WGS sequence"/>
</dbReference>
<name>A0A409WZR4_PSICY</name>
<reference evidence="4 5" key="1">
    <citation type="journal article" date="2018" name="Evol. Lett.">
        <title>Horizontal gene cluster transfer increased hallucinogenic mushroom diversity.</title>
        <authorList>
            <person name="Reynolds H.T."/>
            <person name="Vijayakumar V."/>
            <person name="Gluck-Thaler E."/>
            <person name="Korotkin H.B."/>
            <person name="Matheny P.B."/>
            <person name="Slot J.C."/>
        </authorList>
    </citation>
    <scope>NUCLEOTIDE SEQUENCE [LARGE SCALE GENOMIC DNA]</scope>
    <source>
        <strain evidence="4 5">2631</strain>
    </source>
</reference>
<organism evidence="4 5">
    <name type="scientific">Psilocybe cyanescens</name>
    <dbReference type="NCBI Taxonomy" id="93625"/>
    <lineage>
        <taxon>Eukaryota</taxon>
        <taxon>Fungi</taxon>
        <taxon>Dikarya</taxon>
        <taxon>Basidiomycota</taxon>
        <taxon>Agaricomycotina</taxon>
        <taxon>Agaricomycetes</taxon>
        <taxon>Agaricomycetidae</taxon>
        <taxon>Agaricales</taxon>
        <taxon>Agaricineae</taxon>
        <taxon>Strophariaceae</taxon>
        <taxon>Psilocybe</taxon>
    </lineage>
</organism>
<protein>
    <recommendedName>
        <fullName evidence="6">DUF4139 domain-containing protein</fullName>
    </recommendedName>
</protein>
<dbReference type="AlphaFoldDB" id="A0A409WZR4"/>
<proteinExistence type="predicted"/>
<evidence type="ECO:0000259" key="3">
    <source>
        <dbReference type="Pfam" id="PF13600"/>
    </source>
</evidence>
<keyword evidence="5" id="KW-1185">Reference proteome</keyword>
<sequence length="651" mass="71460">MTSTFTIEASEHAIKSVTVFKSSKAEVVRSFSLDLKKGQNKIEIRGLSSFIDTQTIRVSGLGDARLFDVTCTRANSKTALSLPGSPAEIKRTLLVKKAALESERGVREQESKLLWQYAQTLNGEHVTPTQMGAFLESYVEQGRKTLLAVTDLNEQIVEITRKIDLEDTKTATRKGTALGQVDIVIVADEDSAVELKLTYIVSNVQWTPTYELHATTVNGKPSSSVYLHYRARVLQSTGEDWNNTTLTLSTIASDTVVKRIPELYSVKVRPKVLFQKARGTWITSNNNNSNVKTNLFGSTDPQQQQQQQQQYMVQQPQQQLFGGGRGGLFGASAPPQAAALFGSGAMGASVGLTQWQAPESHSQVSDRNRERERDRDGDHPGYSPVSDNGEDEYEEVGGPGAIAEPTTVVSETPVAISFSVHGESTIPSDGVEHQVSVAVLPFEATISYICIPRIDPRVFLQCIVKNTSEYRLLPGPVTVIFDDSYVSKTSINDVNTGDDFECTLGDDGSTKVTYARTAKTVKSDRGTFSEATNTTTYKTKISIQNKHQFAITDLVVRDVIPTCDDKNATIVLRKPAGLADAKDGDSVDLKDNGLRVGWESLVDGKGGEKEGRYEWKWKVGSGAKVSLEAEWEIKVPGEDAWVETQDRHDRH</sequence>
<dbReference type="InParanoid" id="A0A409WZR4"/>
<dbReference type="STRING" id="93625.A0A409WZR4"/>
<feature type="region of interest" description="Disordered" evidence="1">
    <location>
        <begin position="284"/>
        <end position="315"/>
    </location>
</feature>
<feature type="compositionally biased region" description="Polar residues" evidence="1">
    <location>
        <begin position="354"/>
        <end position="363"/>
    </location>
</feature>
<evidence type="ECO:0000313" key="5">
    <source>
        <dbReference type="Proteomes" id="UP000283269"/>
    </source>
</evidence>
<dbReference type="InterPro" id="IPR025554">
    <property type="entry name" value="DUF4140"/>
</dbReference>
<dbReference type="InterPro" id="IPR011935">
    <property type="entry name" value="CHP02231"/>
</dbReference>
<dbReference type="Pfam" id="PF13600">
    <property type="entry name" value="DUF4140"/>
    <property type="match status" value="1"/>
</dbReference>
<feature type="compositionally biased region" description="Polar residues" evidence="1">
    <location>
        <begin position="291"/>
        <end position="301"/>
    </location>
</feature>
<dbReference type="NCBIfam" id="TIGR02231">
    <property type="entry name" value="mucoidy inhibitor MuiA family protein"/>
    <property type="match status" value="2"/>
</dbReference>
<accession>A0A409WZR4</accession>
<evidence type="ECO:0000313" key="4">
    <source>
        <dbReference type="EMBL" id="PPQ84015.1"/>
    </source>
</evidence>
<evidence type="ECO:0000259" key="2">
    <source>
        <dbReference type="Pfam" id="PF13598"/>
    </source>
</evidence>
<feature type="domain" description="DUF4139" evidence="2">
    <location>
        <begin position="195"/>
        <end position="636"/>
    </location>
</feature>
<feature type="compositionally biased region" description="Basic and acidic residues" evidence="1">
    <location>
        <begin position="364"/>
        <end position="379"/>
    </location>
</feature>
<gene>
    <name evidence="4" type="ORF">CVT25_000561</name>
</gene>
<dbReference type="InterPro" id="IPR037291">
    <property type="entry name" value="DUF4139"/>
</dbReference>
<dbReference type="EMBL" id="NHYD01002942">
    <property type="protein sequence ID" value="PPQ84015.1"/>
    <property type="molecule type" value="Genomic_DNA"/>
</dbReference>